<dbReference type="eggNOG" id="KOG1143">
    <property type="taxonomic scope" value="Eukaryota"/>
</dbReference>
<dbReference type="FunFam" id="2.40.30.10:FF:000014">
    <property type="entry name" value="Probable GTP-binding protein 1"/>
    <property type="match status" value="1"/>
</dbReference>
<dbReference type="Gene3D" id="3.40.50.300">
    <property type="entry name" value="P-loop containing nucleotide triphosphate hydrolases"/>
    <property type="match status" value="1"/>
</dbReference>
<dbReference type="FunFam" id="3.40.50.300:FF:000091">
    <property type="entry name" value="Probable GTP-binding protein 1"/>
    <property type="match status" value="1"/>
</dbReference>
<dbReference type="Proteomes" id="UP000001593">
    <property type="component" value="Unassembled WGS sequence"/>
</dbReference>
<keyword evidence="6" id="KW-1185">Reference proteome</keyword>
<dbReference type="SUPFAM" id="SSF50447">
    <property type="entry name" value="Translation proteins"/>
    <property type="match status" value="1"/>
</dbReference>
<dbReference type="GO" id="GO:0003924">
    <property type="term" value="F:GTPase activity"/>
    <property type="evidence" value="ECO:0007669"/>
    <property type="project" value="InterPro"/>
</dbReference>
<dbReference type="CDD" id="cd04165">
    <property type="entry name" value="GTPBP1_like"/>
    <property type="match status" value="1"/>
</dbReference>
<dbReference type="PANTHER" id="PTHR43721:SF3">
    <property type="entry name" value="GTP-BINDING PROTEIN 2"/>
    <property type="match status" value="1"/>
</dbReference>
<dbReference type="GO" id="GO:0006414">
    <property type="term" value="P:translational elongation"/>
    <property type="evidence" value="ECO:0000318"/>
    <property type="project" value="GO_Central"/>
</dbReference>
<dbReference type="FunCoup" id="A7RIS7">
    <property type="interactions" value="225"/>
</dbReference>
<dbReference type="InterPro" id="IPR050055">
    <property type="entry name" value="EF-Tu_GTPase"/>
</dbReference>
<dbReference type="InterPro" id="IPR035531">
    <property type="entry name" value="GTPBP1-like"/>
</dbReference>
<proteinExistence type="inferred from homology"/>
<keyword evidence="2" id="KW-0547">Nucleotide-binding</keyword>
<dbReference type="InterPro" id="IPR027417">
    <property type="entry name" value="P-loop_NTPase"/>
</dbReference>
<dbReference type="InterPro" id="IPR000795">
    <property type="entry name" value="T_Tr_GTP-bd_dom"/>
</dbReference>
<dbReference type="KEGG" id="nve:5520686"/>
<keyword evidence="3" id="KW-0342">GTP-binding</keyword>
<dbReference type="GO" id="GO:0003746">
    <property type="term" value="F:translation elongation factor activity"/>
    <property type="evidence" value="ECO:0000318"/>
    <property type="project" value="GO_Central"/>
</dbReference>
<accession>A7RIS7</accession>
<evidence type="ECO:0000256" key="1">
    <source>
        <dbReference type="ARBA" id="ARBA00007249"/>
    </source>
</evidence>
<sequence>MKWRLQEGQGEAIYGIGVEDNGGLVGLPEKELKSSLATLNTMASKLGATTSILRQRNVEEMRKVVEVLVRQVPDDQQFTDIRMAVLGNVESGKSTLLGVLTYDELDNGQGRARLNLFRHLHEIQSGRTSSISHEILGFSCTGEVVNYSDGRSAEDVCEQSSKLITFIDLAGHHKYMKTTIFGLTGHSPDYAMLVIAGNAGIVGTTKEHLGLAMALKVPTLIIITKTDICTPAMLQRTTRLVERILQSPACNKVPIRVLAEEDAEDAAENFASGQVTPIFTLSCVTGENLSLLKKFLKVLPPVMSSADQEKLAQEITQYKIDETFNVPGTGPVVLGTLTSGILHEGDTLVVGPLCSGHFQTVRILSLKRNRAPCRVVRAGQSASAALSGIERHELRRGMVMTDPSLEPRACMCFWADVYLLFHPAAISKRFQATVYIDNVIQNAIIDDMSKDYLKTGQRAKVRFRFVKQPEFIREGSRLFFREGHTKGIGQVISVVYYKPDAIS</sequence>
<dbReference type="Pfam" id="PF00009">
    <property type="entry name" value="GTP_EFTU"/>
    <property type="match status" value="1"/>
</dbReference>
<reference evidence="5 6" key="1">
    <citation type="journal article" date="2007" name="Science">
        <title>Sea anemone genome reveals ancestral eumetazoan gene repertoire and genomic organization.</title>
        <authorList>
            <person name="Putnam N.H."/>
            <person name="Srivastava M."/>
            <person name="Hellsten U."/>
            <person name="Dirks B."/>
            <person name="Chapman J."/>
            <person name="Salamov A."/>
            <person name="Terry A."/>
            <person name="Shapiro H."/>
            <person name="Lindquist E."/>
            <person name="Kapitonov V.V."/>
            <person name="Jurka J."/>
            <person name="Genikhovich G."/>
            <person name="Grigoriev I.V."/>
            <person name="Lucas S.M."/>
            <person name="Steele R.E."/>
            <person name="Finnerty J.R."/>
            <person name="Technau U."/>
            <person name="Martindale M.Q."/>
            <person name="Rokhsar D.S."/>
        </authorList>
    </citation>
    <scope>NUCLEOTIDE SEQUENCE [LARGE SCALE GENOMIC DNA]</scope>
    <source>
        <strain evidence="6">CH2 X CH6</strain>
    </source>
</reference>
<dbReference type="STRING" id="45351.A7RIS7"/>
<dbReference type="CDD" id="cd03708">
    <property type="entry name" value="GTPBP_III"/>
    <property type="match status" value="1"/>
</dbReference>
<dbReference type="GO" id="GO:0005525">
    <property type="term" value="F:GTP binding"/>
    <property type="evidence" value="ECO:0007669"/>
    <property type="project" value="UniProtKB-KW"/>
</dbReference>
<dbReference type="CDD" id="cd03694">
    <property type="entry name" value="GTPBP_II"/>
    <property type="match status" value="1"/>
</dbReference>
<feature type="domain" description="Tr-type G" evidence="4">
    <location>
        <begin position="78"/>
        <end position="304"/>
    </location>
</feature>
<dbReference type="InterPro" id="IPR009000">
    <property type="entry name" value="Transl_B-barrel_sf"/>
</dbReference>
<dbReference type="PROSITE" id="PS51722">
    <property type="entry name" value="G_TR_2"/>
    <property type="match status" value="1"/>
</dbReference>
<evidence type="ECO:0000313" key="5">
    <source>
        <dbReference type="EMBL" id="EDO48451.1"/>
    </source>
</evidence>
<dbReference type="Pfam" id="PF03144">
    <property type="entry name" value="GTP_EFTU_D2"/>
    <property type="match status" value="1"/>
</dbReference>
<dbReference type="InParanoid" id="A7RIS7"/>
<protein>
    <recommendedName>
        <fullName evidence="4">Tr-type G domain-containing protein</fullName>
    </recommendedName>
</protein>
<evidence type="ECO:0000259" key="4">
    <source>
        <dbReference type="PROSITE" id="PS51722"/>
    </source>
</evidence>
<dbReference type="PhylomeDB" id="A7RIS7"/>
<dbReference type="Gene3D" id="2.40.30.10">
    <property type="entry name" value="Translation factors"/>
    <property type="match status" value="1"/>
</dbReference>
<dbReference type="EMBL" id="DS469513">
    <property type="protein sequence ID" value="EDO48451.1"/>
    <property type="molecule type" value="Genomic_DNA"/>
</dbReference>
<comment type="similarity">
    <text evidence="1">Belongs to the TRAFAC class translation factor GTPase superfamily. Classic translation factor GTPase family. EF-Tu/EF-1A subfamily.</text>
</comment>
<dbReference type="InterPro" id="IPR009001">
    <property type="entry name" value="Transl_elong_EF1A/Init_IF2_C"/>
</dbReference>
<dbReference type="OMA" id="ENMPMKI"/>
<dbReference type="AlphaFoldDB" id="A7RIS7"/>
<name>A7RIS7_NEMVE</name>
<organism evidence="5 6">
    <name type="scientific">Nematostella vectensis</name>
    <name type="common">Starlet sea anemone</name>
    <dbReference type="NCBI Taxonomy" id="45351"/>
    <lineage>
        <taxon>Eukaryota</taxon>
        <taxon>Metazoa</taxon>
        <taxon>Cnidaria</taxon>
        <taxon>Anthozoa</taxon>
        <taxon>Hexacorallia</taxon>
        <taxon>Actiniaria</taxon>
        <taxon>Edwardsiidae</taxon>
        <taxon>Nematostella</taxon>
    </lineage>
</organism>
<dbReference type="OrthoDB" id="5974230at2759"/>
<gene>
    <name evidence="5" type="ORF">NEMVEDRAFT_v1g197733</name>
</gene>
<evidence type="ECO:0000256" key="3">
    <source>
        <dbReference type="ARBA" id="ARBA00023134"/>
    </source>
</evidence>
<dbReference type="SUPFAM" id="SSF50465">
    <property type="entry name" value="EF-Tu/eEF-1alpha/eIF2-gamma C-terminal domain"/>
    <property type="match status" value="1"/>
</dbReference>
<dbReference type="HOGENOM" id="CLU_012821_1_1_1"/>
<evidence type="ECO:0000256" key="2">
    <source>
        <dbReference type="ARBA" id="ARBA00022741"/>
    </source>
</evidence>
<evidence type="ECO:0000313" key="6">
    <source>
        <dbReference type="Proteomes" id="UP000001593"/>
    </source>
</evidence>
<dbReference type="SUPFAM" id="SSF52540">
    <property type="entry name" value="P-loop containing nucleoside triphosphate hydrolases"/>
    <property type="match status" value="1"/>
</dbReference>
<dbReference type="PANTHER" id="PTHR43721">
    <property type="entry name" value="ELONGATION FACTOR TU-RELATED"/>
    <property type="match status" value="1"/>
</dbReference>
<dbReference type="InterPro" id="IPR004161">
    <property type="entry name" value="EFTu-like_2"/>
</dbReference>